<accession>A0A364RC35</accession>
<dbReference type="InterPro" id="IPR011600">
    <property type="entry name" value="Pept_C14_caspase"/>
</dbReference>
<evidence type="ECO:0000313" key="3">
    <source>
        <dbReference type="Proteomes" id="UP000251692"/>
    </source>
</evidence>
<dbReference type="Proteomes" id="UP000251692">
    <property type="component" value="Unassembled WGS sequence"/>
</dbReference>
<dbReference type="PANTHER" id="PTHR22576">
    <property type="entry name" value="MUCOSA ASSOCIATED LYMPHOID TISSUE LYMPHOMA TRANSLOCATION PROTEIN 1/PARACASPASE"/>
    <property type="match status" value="1"/>
</dbReference>
<dbReference type="AlphaFoldDB" id="A0A364RC35"/>
<dbReference type="RefSeq" id="WP_112306559.1">
    <property type="nucleotide sequence ID" value="NZ_QMDV01000004.1"/>
</dbReference>
<sequence>MIKAKALIIGNSNYSGNQLDNPINDATDIDEVLSRLGFKTTLITDADKITQDKVITEFATSLDNFDIGLFYFAGHGFQINNENYLAAIDTDFNDEEHAKHTAFPLDILLSYFGKSKNSTSIIILDACRELLKKKAWYRSVEDSGLAPIFAPKGTLIAYATSPGEKALDGTGQRNGIYTNALLQHITVENIPVEEMFKRVRNSVFAFSKGRQTSWEHTSLTGTFYFNSGQLAHSITIEYSQLAIQDGLYVANTSTLIDSIIKDLKSYNYYTQNPAIDKISQINVRTEDKNKLFILGRNILQAACGNSAAAIQFMDNLATNLPSLDIGHKNHVLNGIIYETFFNSYGSFRQDEIKSCYLSATYQLLEDKKYEESLKFLNLVLEPYRDIIFYIPSIHQSGISFDVELQKAGEEKYLLKTIRYEGNEVLRKQESNFSWERDNDQTYFGVNFKGLKRLISQEINTPENKLSINTNLMLDDNSRIDYPDNHRILK</sequence>
<dbReference type="OrthoDB" id="9812126at2"/>
<keyword evidence="3" id="KW-1185">Reference proteome</keyword>
<dbReference type="PANTHER" id="PTHR22576:SF37">
    <property type="entry name" value="MUCOSA-ASSOCIATED LYMPHOID TISSUE LYMPHOMA TRANSLOCATION PROTEIN 1"/>
    <property type="match status" value="1"/>
</dbReference>
<dbReference type="InterPro" id="IPR052039">
    <property type="entry name" value="Caspase-related_regulators"/>
</dbReference>
<feature type="domain" description="Peptidase C14 caspase" evidence="1">
    <location>
        <begin position="4"/>
        <end position="224"/>
    </location>
</feature>
<reference evidence="2 3" key="2">
    <citation type="submission" date="2018-07" db="EMBL/GenBank/DDBJ databases">
        <title>Pontibacter sp. 2b14 genomic sequence and assembly.</title>
        <authorList>
            <person name="Du Z.-J."/>
        </authorList>
    </citation>
    <scope>NUCLEOTIDE SEQUENCE [LARGE SCALE GENOMIC DNA]</scope>
    <source>
        <strain evidence="2 3">2b14</strain>
    </source>
</reference>
<dbReference type="EMBL" id="QMDV01000004">
    <property type="protein sequence ID" value="RAU81881.1"/>
    <property type="molecule type" value="Genomic_DNA"/>
</dbReference>
<evidence type="ECO:0000259" key="1">
    <source>
        <dbReference type="Pfam" id="PF00656"/>
    </source>
</evidence>
<name>A0A364RC35_9BACT</name>
<dbReference type="InterPro" id="IPR029030">
    <property type="entry name" value="Caspase-like_dom_sf"/>
</dbReference>
<dbReference type="Gene3D" id="3.40.50.1460">
    <property type="match status" value="1"/>
</dbReference>
<dbReference type="GO" id="GO:0006508">
    <property type="term" value="P:proteolysis"/>
    <property type="evidence" value="ECO:0007669"/>
    <property type="project" value="InterPro"/>
</dbReference>
<dbReference type="GO" id="GO:0004197">
    <property type="term" value="F:cysteine-type endopeptidase activity"/>
    <property type="evidence" value="ECO:0007669"/>
    <property type="project" value="InterPro"/>
</dbReference>
<gene>
    <name evidence="2" type="ORF">DP923_14420</name>
</gene>
<reference evidence="2 3" key="1">
    <citation type="submission" date="2018-06" db="EMBL/GenBank/DDBJ databases">
        <authorList>
            <person name="Liu Z.-W."/>
        </authorList>
    </citation>
    <scope>NUCLEOTIDE SEQUENCE [LARGE SCALE GENOMIC DNA]</scope>
    <source>
        <strain evidence="2 3">2b14</strain>
    </source>
</reference>
<proteinExistence type="predicted"/>
<organism evidence="2 3">
    <name type="scientific">Pontibacter arcticus</name>
    <dbReference type="NCBI Taxonomy" id="2080288"/>
    <lineage>
        <taxon>Bacteria</taxon>
        <taxon>Pseudomonadati</taxon>
        <taxon>Bacteroidota</taxon>
        <taxon>Cytophagia</taxon>
        <taxon>Cytophagales</taxon>
        <taxon>Hymenobacteraceae</taxon>
        <taxon>Pontibacter</taxon>
    </lineage>
</organism>
<dbReference type="Pfam" id="PF00656">
    <property type="entry name" value="Peptidase_C14"/>
    <property type="match status" value="1"/>
</dbReference>
<dbReference type="SUPFAM" id="SSF52129">
    <property type="entry name" value="Caspase-like"/>
    <property type="match status" value="1"/>
</dbReference>
<evidence type="ECO:0000313" key="2">
    <source>
        <dbReference type="EMBL" id="RAU81881.1"/>
    </source>
</evidence>
<comment type="caution">
    <text evidence="2">The sequence shown here is derived from an EMBL/GenBank/DDBJ whole genome shotgun (WGS) entry which is preliminary data.</text>
</comment>
<protein>
    <submittedName>
        <fullName evidence="2">Caspase family protein</fullName>
    </submittedName>
</protein>